<gene>
    <name evidence="2" type="ORF">GCM10017577_68020</name>
</gene>
<proteinExistence type="predicted"/>
<dbReference type="RefSeq" id="WP_197040879.1">
    <property type="nucleotide sequence ID" value="NZ_BAAAUZ010000065.1"/>
</dbReference>
<dbReference type="AlphaFoldDB" id="A0A9W6P0K6"/>
<evidence type="ECO:0000256" key="1">
    <source>
        <dbReference type="SAM" id="MobiDB-lite"/>
    </source>
</evidence>
<sequence>MTDETWLPADFVHPLHVALIPTLHLRPIRASDVDIDLPVVLANQPELWAVYGQAWRWPSRVGARPRPPGGPTVARASLSDGRSTSSSPAGSAGTGPSTG</sequence>
<accession>A0A9W6P0K6</accession>
<dbReference type="Proteomes" id="UP001143463">
    <property type="component" value="Unassembled WGS sequence"/>
</dbReference>
<feature type="region of interest" description="Disordered" evidence="1">
    <location>
        <begin position="60"/>
        <end position="99"/>
    </location>
</feature>
<evidence type="ECO:0000313" key="2">
    <source>
        <dbReference type="EMBL" id="GLL15649.1"/>
    </source>
</evidence>
<keyword evidence="3" id="KW-1185">Reference proteome</keyword>
<name>A0A9W6P0K6_9PSEU</name>
<reference evidence="2" key="2">
    <citation type="submission" date="2023-01" db="EMBL/GenBank/DDBJ databases">
        <authorList>
            <person name="Sun Q."/>
            <person name="Evtushenko L."/>
        </authorList>
    </citation>
    <scope>NUCLEOTIDE SEQUENCE</scope>
    <source>
        <strain evidence="2">VKM Ac-1069</strain>
    </source>
</reference>
<dbReference type="EMBL" id="BSFQ01000052">
    <property type="protein sequence ID" value="GLL15649.1"/>
    <property type="molecule type" value="Genomic_DNA"/>
</dbReference>
<organism evidence="2 3">
    <name type="scientific">Pseudonocardia halophobica</name>
    <dbReference type="NCBI Taxonomy" id="29401"/>
    <lineage>
        <taxon>Bacteria</taxon>
        <taxon>Bacillati</taxon>
        <taxon>Actinomycetota</taxon>
        <taxon>Actinomycetes</taxon>
        <taxon>Pseudonocardiales</taxon>
        <taxon>Pseudonocardiaceae</taxon>
        <taxon>Pseudonocardia</taxon>
    </lineage>
</organism>
<comment type="caution">
    <text evidence="2">The sequence shown here is derived from an EMBL/GenBank/DDBJ whole genome shotgun (WGS) entry which is preliminary data.</text>
</comment>
<evidence type="ECO:0000313" key="3">
    <source>
        <dbReference type="Proteomes" id="UP001143463"/>
    </source>
</evidence>
<reference evidence="2" key="1">
    <citation type="journal article" date="2014" name="Int. J. Syst. Evol. Microbiol.">
        <title>Complete genome sequence of Corynebacterium casei LMG S-19264T (=DSM 44701T), isolated from a smear-ripened cheese.</title>
        <authorList>
            <consortium name="US DOE Joint Genome Institute (JGI-PGF)"/>
            <person name="Walter F."/>
            <person name="Albersmeier A."/>
            <person name="Kalinowski J."/>
            <person name="Ruckert C."/>
        </authorList>
    </citation>
    <scope>NUCLEOTIDE SEQUENCE</scope>
    <source>
        <strain evidence="2">VKM Ac-1069</strain>
    </source>
</reference>
<protein>
    <submittedName>
        <fullName evidence="2">Uncharacterized protein</fullName>
    </submittedName>
</protein>